<dbReference type="EMBL" id="CAEKKB010000008">
    <property type="protein sequence ID" value="CAB4320413.1"/>
    <property type="molecule type" value="Genomic_DNA"/>
</dbReference>
<feature type="domain" description="C2H2-type" evidence="1">
    <location>
        <begin position="61"/>
        <end position="80"/>
    </location>
</feature>
<organism evidence="2 3">
    <name type="scientific">Prunus armeniaca</name>
    <name type="common">Apricot</name>
    <name type="synonym">Armeniaca vulgaris</name>
    <dbReference type="NCBI Taxonomy" id="36596"/>
    <lineage>
        <taxon>Eukaryota</taxon>
        <taxon>Viridiplantae</taxon>
        <taxon>Streptophyta</taxon>
        <taxon>Embryophyta</taxon>
        <taxon>Tracheophyta</taxon>
        <taxon>Spermatophyta</taxon>
        <taxon>Magnoliopsida</taxon>
        <taxon>eudicotyledons</taxon>
        <taxon>Gunneridae</taxon>
        <taxon>Pentapetalae</taxon>
        <taxon>rosids</taxon>
        <taxon>fabids</taxon>
        <taxon>Rosales</taxon>
        <taxon>Rosaceae</taxon>
        <taxon>Amygdaloideae</taxon>
        <taxon>Amygdaleae</taxon>
        <taxon>Prunus</taxon>
    </lineage>
</organism>
<proteinExistence type="predicted"/>
<dbReference type="InterPro" id="IPR013087">
    <property type="entry name" value="Znf_C2H2_type"/>
</dbReference>
<dbReference type="Pfam" id="PF00096">
    <property type="entry name" value="zf-C2H2"/>
    <property type="match status" value="1"/>
</dbReference>
<gene>
    <name evidence="2" type="ORF">ORAREDHAP_LOCUS49228</name>
</gene>
<name>A0A6J5Y7K7_PRUAR</name>
<dbReference type="Gene3D" id="3.30.160.60">
    <property type="entry name" value="Classic Zinc Finger"/>
    <property type="match status" value="1"/>
</dbReference>
<dbReference type="Proteomes" id="UP000507245">
    <property type="component" value="Unassembled WGS sequence"/>
</dbReference>
<reference evidence="3" key="1">
    <citation type="journal article" date="2020" name="Genome Biol.">
        <title>Gamete binning: chromosome-level and haplotype-resolved genome assembly enabled by high-throughput single-cell sequencing of gamete genomes.</title>
        <authorList>
            <person name="Campoy J.A."/>
            <person name="Sun H."/>
            <person name="Goel M."/>
            <person name="Jiao W.-B."/>
            <person name="Folz-Donahue K."/>
            <person name="Wang N."/>
            <person name="Rubio M."/>
            <person name="Liu C."/>
            <person name="Kukat C."/>
            <person name="Ruiz D."/>
            <person name="Huettel B."/>
            <person name="Schneeberger K."/>
        </authorList>
    </citation>
    <scope>NUCLEOTIDE SEQUENCE [LARGE SCALE GENOMIC DNA]</scope>
    <source>
        <strain evidence="3">cv. Rojo Pasion</strain>
    </source>
</reference>
<sequence length="90" mass="10332">MAEMEMNNQFDDVEAKAEDVGRGEIITCNLCSDGNSKQFENNKGLMNHQKMVHRGSKSKFFVCGKCQRKFINKSEFENHKLRCGKKLEAN</sequence>
<accession>A0A6J5Y7K7</accession>
<evidence type="ECO:0000313" key="2">
    <source>
        <dbReference type="EMBL" id="CAB4320413.1"/>
    </source>
</evidence>
<dbReference type="AlphaFoldDB" id="A0A6J5Y7K7"/>
<keyword evidence="3" id="KW-1185">Reference proteome</keyword>
<evidence type="ECO:0000313" key="3">
    <source>
        <dbReference type="Proteomes" id="UP000507245"/>
    </source>
</evidence>
<protein>
    <recommendedName>
        <fullName evidence="1">C2H2-type domain-containing protein</fullName>
    </recommendedName>
</protein>
<evidence type="ECO:0000259" key="1">
    <source>
        <dbReference type="Pfam" id="PF00096"/>
    </source>
</evidence>